<dbReference type="InterPro" id="IPR025110">
    <property type="entry name" value="AMP-bd_C"/>
</dbReference>
<evidence type="ECO:0000313" key="6">
    <source>
        <dbReference type="Proteomes" id="UP000294854"/>
    </source>
</evidence>
<reference evidence="5 6" key="1">
    <citation type="journal article" date="2019" name="Appl. Microbiol. Biotechnol.">
        <title>Uncovering carbohydrate metabolism through a genotype-phenotype association study of 56 lactic acid bacteria genomes.</title>
        <authorList>
            <person name="Buron-Moles G."/>
            <person name="Chailyan A."/>
            <person name="Dolejs I."/>
            <person name="Forster J."/>
            <person name="Miks M.H."/>
        </authorList>
    </citation>
    <scope>NUCLEOTIDE SEQUENCE [LARGE SCALE GENOMIC DNA]</scope>
    <source>
        <strain evidence="5 6">ATCC 49373</strain>
    </source>
</reference>
<dbReference type="InterPro" id="IPR020845">
    <property type="entry name" value="AMP-binding_CS"/>
</dbReference>
<name>A0A4R5ND74_9LACO</name>
<dbReference type="Pfam" id="PF00501">
    <property type="entry name" value="AMP-binding"/>
    <property type="match status" value="1"/>
</dbReference>
<feature type="domain" description="AMP-binding enzyme C-terminal" evidence="4">
    <location>
        <begin position="416"/>
        <end position="494"/>
    </location>
</feature>
<comment type="similarity">
    <text evidence="1">Belongs to the ATP-dependent AMP-binding enzyme family.</text>
</comment>
<comment type="caution">
    <text evidence="5">The sequence shown here is derived from an EMBL/GenBank/DDBJ whole genome shotgun (WGS) entry which is preliminary data.</text>
</comment>
<evidence type="ECO:0000313" key="5">
    <source>
        <dbReference type="EMBL" id="TDG71330.1"/>
    </source>
</evidence>
<dbReference type="InterPro" id="IPR042099">
    <property type="entry name" value="ANL_N_sf"/>
</dbReference>
<dbReference type="PANTHER" id="PTHR43201">
    <property type="entry name" value="ACYL-COA SYNTHETASE"/>
    <property type="match status" value="1"/>
</dbReference>
<dbReference type="AlphaFoldDB" id="A0A4R5ND74"/>
<dbReference type="GO" id="GO:0006631">
    <property type="term" value="P:fatty acid metabolic process"/>
    <property type="evidence" value="ECO:0007669"/>
    <property type="project" value="TreeGrafter"/>
</dbReference>
<dbReference type="STRING" id="1122149.FD44_GL000440"/>
<dbReference type="EMBL" id="PUFO01000106">
    <property type="protein sequence ID" value="TDG71330.1"/>
    <property type="molecule type" value="Genomic_DNA"/>
</dbReference>
<dbReference type="PROSITE" id="PS00455">
    <property type="entry name" value="AMP_BINDING"/>
    <property type="match status" value="1"/>
</dbReference>
<protein>
    <submittedName>
        <fullName evidence="5">Uncharacterized protein</fullName>
    </submittedName>
</protein>
<dbReference type="Gene3D" id="3.40.50.12780">
    <property type="entry name" value="N-terminal domain of ligase-like"/>
    <property type="match status" value="1"/>
</dbReference>
<dbReference type="SUPFAM" id="SSF56801">
    <property type="entry name" value="Acetyl-CoA synthetase-like"/>
    <property type="match status" value="1"/>
</dbReference>
<evidence type="ECO:0000259" key="4">
    <source>
        <dbReference type="Pfam" id="PF13193"/>
    </source>
</evidence>
<keyword evidence="2" id="KW-0436">Ligase</keyword>
<evidence type="ECO:0000256" key="1">
    <source>
        <dbReference type="ARBA" id="ARBA00006432"/>
    </source>
</evidence>
<dbReference type="Proteomes" id="UP000294854">
    <property type="component" value="Unassembled WGS sequence"/>
</dbReference>
<organism evidence="5 6">
    <name type="scientific">Secundilactobacillus malefermentans</name>
    <dbReference type="NCBI Taxonomy" id="176292"/>
    <lineage>
        <taxon>Bacteria</taxon>
        <taxon>Bacillati</taxon>
        <taxon>Bacillota</taxon>
        <taxon>Bacilli</taxon>
        <taxon>Lactobacillales</taxon>
        <taxon>Lactobacillaceae</taxon>
        <taxon>Secundilactobacillus</taxon>
    </lineage>
</organism>
<dbReference type="Pfam" id="PF13193">
    <property type="entry name" value="AMP-binding_C"/>
    <property type="match status" value="1"/>
</dbReference>
<gene>
    <name evidence="5" type="ORF">C5L31_001954</name>
</gene>
<dbReference type="PANTHER" id="PTHR43201:SF5">
    <property type="entry name" value="MEDIUM-CHAIN ACYL-COA LIGASE ACSF2, MITOCHONDRIAL"/>
    <property type="match status" value="1"/>
</dbReference>
<evidence type="ECO:0000256" key="2">
    <source>
        <dbReference type="ARBA" id="ARBA00022598"/>
    </source>
</evidence>
<dbReference type="OrthoDB" id="9762242at2"/>
<dbReference type="InterPro" id="IPR000873">
    <property type="entry name" value="AMP-dep_synth/lig_dom"/>
</dbReference>
<dbReference type="GO" id="GO:0031956">
    <property type="term" value="F:medium-chain fatty acid-CoA ligase activity"/>
    <property type="evidence" value="ECO:0007669"/>
    <property type="project" value="TreeGrafter"/>
</dbReference>
<evidence type="ECO:0000259" key="3">
    <source>
        <dbReference type="Pfam" id="PF00501"/>
    </source>
</evidence>
<accession>A0A4R5ND74</accession>
<dbReference type="RefSeq" id="WP_010619550.1">
    <property type="nucleotide sequence ID" value="NZ_PUFO01000106.1"/>
</dbReference>
<sequence>MTKLTTALIKELDVDQDKNILQDAENGIWYTRRQFQMDVESLKNSMLARNVGYGDHVLIALQNAVVYAPLMQAIWEIGAVAYPISDTTPGEELTALISSDDYPVAFVQQQFAKPLSGLAGITRTTISLRTIMELPILWNDRVLVNRTKPNETRILETDLALVLHTSGTTGKPKSVGLTHELLYNGAIHDRDSHETTSKDTALIMMPMFHVNSQIMSLLQMRLAGGRVSIAKKFSASRFWSQVAKGDVTWASVVPTILSILLLNEKSQAQFDDYQDQIHLRFLRSSSFALPLKKLTDFEDRFHTLILEGYGMTETASQCTINPLDAPKVGSAGKPFATDLKLIVDGEMVDAPDVVGEIAVRGDHVISDYLETNPESFHNDWFLTGDLGYLDEDGYLFVKGRRKEMISRGGEKVAPAKVENVLNELPFIEQVAIIGMPDDLYGEAVTAVTILKAGETSRPLAKEKILKYTEHKLAKFERPTEVIFVDEFPLNTTGKVVRPKLRESLLAASVGGEA</sequence>
<dbReference type="InterPro" id="IPR045851">
    <property type="entry name" value="AMP-bd_C_sf"/>
</dbReference>
<dbReference type="Gene3D" id="3.30.300.30">
    <property type="match status" value="1"/>
</dbReference>
<feature type="domain" description="AMP-dependent synthetase/ligase" evidence="3">
    <location>
        <begin position="16"/>
        <end position="369"/>
    </location>
</feature>
<proteinExistence type="inferred from homology"/>
<keyword evidence="6" id="KW-1185">Reference proteome</keyword>